<evidence type="ECO:0000313" key="2">
    <source>
        <dbReference type="Proteomes" id="UP000001036"/>
    </source>
</evidence>
<protein>
    <submittedName>
        <fullName evidence="1">Uncharacterized protein</fullName>
    </submittedName>
</protein>
<evidence type="ECO:0000313" key="1">
    <source>
        <dbReference type="EMBL" id="ACE83372.1"/>
    </source>
</evidence>
<dbReference type="EMBL" id="CP000934">
    <property type="protein sequence ID" value="ACE83372.1"/>
    <property type="molecule type" value="Genomic_DNA"/>
</dbReference>
<dbReference type="STRING" id="498211.CJA_0193"/>
<dbReference type="Proteomes" id="UP000001036">
    <property type="component" value="Chromosome"/>
</dbReference>
<dbReference type="KEGG" id="cja:CJA_0193"/>
<dbReference type="AlphaFoldDB" id="B3PGD8"/>
<reference evidence="1 2" key="1">
    <citation type="journal article" date="2008" name="J. Bacteriol.">
        <title>Insights into plant cell wall degradation from the genome sequence of the soil bacterium Cellvibrio japonicus.</title>
        <authorList>
            <person name="Deboy R.T."/>
            <person name="Mongodin E.F."/>
            <person name="Fouts D.E."/>
            <person name="Tailford L.E."/>
            <person name="Khouri H."/>
            <person name="Emerson J.B."/>
            <person name="Mohamoud Y."/>
            <person name="Watkins K."/>
            <person name="Henrissat B."/>
            <person name="Gilbert H.J."/>
            <person name="Nelson K.E."/>
        </authorList>
    </citation>
    <scope>NUCLEOTIDE SEQUENCE [LARGE SCALE GENOMIC DNA]</scope>
    <source>
        <strain evidence="1 2">Ueda107</strain>
    </source>
</reference>
<name>B3PGD8_CELJU</name>
<keyword evidence="2" id="KW-1185">Reference proteome</keyword>
<gene>
    <name evidence="1" type="ordered locus">CJA_0193</name>
</gene>
<accession>B3PGD8</accession>
<dbReference type="HOGENOM" id="CLU_3150867_0_0_6"/>
<organism evidence="1 2">
    <name type="scientific">Cellvibrio japonicus (strain Ueda107)</name>
    <name type="common">Pseudomonas fluorescens subsp. cellulosa</name>
    <dbReference type="NCBI Taxonomy" id="498211"/>
    <lineage>
        <taxon>Bacteria</taxon>
        <taxon>Pseudomonadati</taxon>
        <taxon>Pseudomonadota</taxon>
        <taxon>Gammaproteobacteria</taxon>
        <taxon>Cellvibrionales</taxon>
        <taxon>Cellvibrionaceae</taxon>
        <taxon>Cellvibrio</taxon>
    </lineage>
</organism>
<proteinExistence type="predicted"/>
<sequence length="48" mass="5265">MQGAIFQLAYLKLFYNGLAICAQAGKEFDNLKGLRHGVHLGFKKAVAL</sequence>